<gene>
    <name evidence="1" type="ORF">DdX_18722</name>
</gene>
<reference evidence="1" key="1">
    <citation type="submission" date="2022-01" db="EMBL/GenBank/DDBJ databases">
        <title>Genome Sequence Resource for Two Populations of Ditylenchus destructor, the Migratory Endoparasitic Phytonematode.</title>
        <authorList>
            <person name="Zhang H."/>
            <person name="Lin R."/>
            <person name="Xie B."/>
        </authorList>
    </citation>
    <scope>NUCLEOTIDE SEQUENCE</scope>
    <source>
        <strain evidence="1">BazhouSP</strain>
    </source>
</reference>
<protein>
    <submittedName>
        <fullName evidence="1">Uncharacterized protein</fullName>
    </submittedName>
</protein>
<comment type="caution">
    <text evidence="1">The sequence shown here is derived from an EMBL/GenBank/DDBJ whole genome shotgun (WGS) entry which is preliminary data.</text>
</comment>
<name>A0AAD4QUN1_9BILA</name>
<dbReference type="AlphaFoldDB" id="A0AAD4QUN1"/>
<sequence>MKQKVVNHQELEEKFGTPVTDGSKIIETLNSSLKLLESCLNLEQPRIEKEENTPKGYIKKLPEFITTLGAIKKGAKSNDLLDSYADDALECAGELSKALDAALKVEEKTMNIVDLKKSTRTDFYDSQYRSLRRTCKKSKRSKRIAKICLSLY</sequence>
<dbReference type="Proteomes" id="UP001201812">
    <property type="component" value="Unassembled WGS sequence"/>
</dbReference>
<evidence type="ECO:0000313" key="1">
    <source>
        <dbReference type="EMBL" id="KAI1697059.1"/>
    </source>
</evidence>
<evidence type="ECO:0000313" key="2">
    <source>
        <dbReference type="Proteomes" id="UP001201812"/>
    </source>
</evidence>
<organism evidence="1 2">
    <name type="scientific">Ditylenchus destructor</name>
    <dbReference type="NCBI Taxonomy" id="166010"/>
    <lineage>
        <taxon>Eukaryota</taxon>
        <taxon>Metazoa</taxon>
        <taxon>Ecdysozoa</taxon>
        <taxon>Nematoda</taxon>
        <taxon>Chromadorea</taxon>
        <taxon>Rhabditida</taxon>
        <taxon>Tylenchina</taxon>
        <taxon>Tylenchomorpha</taxon>
        <taxon>Sphaerularioidea</taxon>
        <taxon>Anguinidae</taxon>
        <taxon>Anguininae</taxon>
        <taxon>Ditylenchus</taxon>
    </lineage>
</organism>
<keyword evidence="2" id="KW-1185">Reference proteome</keyword>
<accession>A0AAD4QUN1</accession>
<dbReference type="EMBL" id="JAKKPZ010000290">
    <property type="protein sequence ID" value="KAI1697059.1"/>
    <property type="molecule type" value="Genomic_DNA"/>
</dbReference>
<proteinExistence type="predicted"/>